<comment type="caution">
    <text evidence="2">The sequence shown here is derived from an EMBL/GenBank/DDBJ whole genome shotgun (WGS) entry which is preliminary data.</text>
</comment>
<accession>A0A8S2NV18</accession>
<dbReference type="Proteomes" id="UP000681967">
    <property type="component" value="Unassembled WGS sequence"/>
</dbReference>
<evidence type="ECO:0000256" key="1">
    <source>
        <dbReference type="SAM" id="MobiDB-lite"/>
    </source>
</evidence>
<proteinExistence type="predicted"/>
<organism evidence="2 3">
    <name type="scientific">Rotaria magnacalcarata</name>
    <dbReference type="NCBI Taxonomy" id="392030"/>
    <lineage>
        <taxon>Eukaryota</taxon>
        <taxon>Metazoa</taxon>
        <taxon>Spiralia</taxon>
        <taxon>Gnathifera</taxon>
        <taxon>Rotifera</taxon>
        <taxon>Eurotatoria</taxon>
        <taxon>Bdelloidea</taxon>
        <taxon>Philodinida</taxon>
        <taxon>Philodinidae</taxon>
        <taxon>Rotaria</taxon>
    </lineage>
</organism>
<gene>
    <name evidence="2" type="ORF">BYL167_LOCUS14700</name>
</gene>
<dbReference type="EMBL" id="CAJOBH010005291">
    <property type="protein sequence ID" value="CAF4019539.1"/>
    <property type="molecule type" value="Genomic_DNA"/>
</dbReference>
<feature type="region of interest" description="Disordered" evidence="1">
    <location>
        <begin position="1"/>
        <end position="23"/>
    </location>
</feature>
<protein>
    <submittedName>
        <fullName evidence="2">Uncharacterized protein</fullName>
    </submittedName>
</protein>
<evidence type="ECO:0000313" key="3">
    <source>
        <dbReference type="Proteomes" id="UP000681967"/>
    </source>
</evidence>
<sequence>MSSKRIRNLYSRRSNHANINNRNRQAKIAVRPSPNQIKSDLIRNFQTWCTSLRTTAIFEFDNVEAPNHRCKMIFPLFPNLQSIGNGANTKKEAKANAIIAFLAHMEKRKQVGLFVPYMVTINVDSCDAVYIIDIIISPLIRFTILWSLKKRCDPKFIVQLSCSYQKFDTHH</sequence>
<dbReference type="AlphaFoldDB" id="A0A8S2NV18"/>
<name>A0A8S2NV18_9BILA</name>
<evidence type="ECO:0000313" key="2">
    <source>
        <dbReference type="EMBL" id="CAF4019539.1"/>
    </source>
</evidence>
<reference evidence="2" key="1">
    <citation type="submission" date="2021-02" db="EMBL/GenBank/DDBJ databases">
        <authorList>
            <person name="Nowell W R."/>
        </authorList>
    </citation>
    <scope>NUCLEOTIDE SEQUENCE</scope>
</reference>